<evidence type="ECO:0000256" key="6">
    <source>
        <dbReference type="SAM" id="SignalP"/>
    </source>
</evidence>
<evidence type="ECO:0000313" key="11">
    <source>
        <dbReference type="Proteomes" id="UP001286456"/>
    </source>
</evidence>
<evidence type="ECO:0000256" key="5">
    <source>
        <dbReference type="SAM" id="MobiDB-lite"/>
    </source>
</evidence>
<organism evidence="10 11">
    <name type="scientific">Cercophora scortea</name>
    <dbReference type="NCBI Taxonomy" id="314031"/>
    <lineage>
        <taxon>Eukaryota</taxon>
        <taxon>Fungi</taxon>
        <taxon>Dikarya</taxon>
        <taxon>Ascomycota</taxon>
        <taxon>Pezizomycotina</taxon>
        <taxon>Sordariomycetes</taxon>
        <taxon>Sordariomycetidae</taxon>
        <taxon>Sordariales</taxon>
        <taxon>Lasiosphaeriaceae</taxon>
        <taxon>Cercophora</taxon>
    </lineage>
</organism>
<dbReference type="CDD" id="cd13854">
    <property type="entry name" value="CuRO_1_MaLCC_like"/>
    <property type="match status" value="1"/>
</dbReference>
<dbReference type="SUPFAM" id="SSF49503">
    <property type="entry name" value="Cupredoxins"/>
    <property type="match status" value="3"/>
</dbReference>
<feature type="domain" description="Plastocyanin-like" evidence="7">
    <location>
        <begin position="195"/>
        <end position="353"/>
    </location>
</feature>
<dbReference type="Pfam" id="PF07731">
    <property type="entry name" value="Cu-oxidase_2"/>
    <property type="match status" value="1"/>
</dbReference>
<feature type="domain" description="Plastocyanin-like" evidence="9">
    <location>
        <begin position="74"/>
        <end position="184"/>
    </location>
</feature>
<dbReference type="CDD" id="cd13901">
    <property type="entry name" value="CuRO_3_MaLCC_like"/>
    <property type="match status" value="1"/>
</dbReference>
<feature type="chain" id="PRO_5042127475" evidence="6">
    <location>
        <begin position="20"/>
        <end position="588"/>
    </location>
</feature>
<evidence type="ECO:0000256" key="2">
    <source>
        <dbReference type="ARBA" id="ARBA00022723"/>
    </source>
</evidence>
<dbReference type="PANTHER" id="PTHR11709">
    <property type="entry name" value="MULTI-COPPER OXIDASE"/>
    <property type="match status" value="1"/>
</dbReference>
<dbReference type="EMBL" id="JAUEPO010000002">
    <property type="protein sequence ID" value="KAK3333014.1"/>
    <property type="molecule type" value="Genomic_DNA"/>
</dbReference>
<comment type="caution">
    <text evidence="10">The sequence shown here is derived from an EMBL/GenBank/DDBJ whole genome shotgun (WGS) entry which is preliminary data.</text>
</comment>
<reference evidence="10" key="2">
    <citation type="submission" date="2023-06" db="EMBL/GenBank/DDBJ databases">
        <authorList>
            <consortium name="Lawrence Berkeley National Laboratory"/>
            <person name="Haridas S."/>
            <person name="Hensen N."/>
            <person name="Bonometti L."/>
            <person name="Westerberg I."/>
            <person name="Brannstrom I.O."/>
            <person name="Guillou S."/>
            <person name="Cros-Aarteil S."/>
            <person name="Calhoun S."/>
            <person name="Kuo A."/>
            <person name="Mondo S."/>
            <person name="Pangilinan J."/>
            <person name="Riley R."/>
            <person name="Labutti K."/>
            <person name="Andreopoulos B."/>
            <person name="Lipzen A."/>
            <person name="Chen C."/>
            <person name="Yanf M."/>
            <person name="Daum C."/>
            <person name="Ng V."/>
            <person name="Clum A."/>
            <person name="Steindorff A."/>
            <person name="Ohm R."/>
            <person name="Martin F."/>
            <person name="Silar P."/>
            <person name="Natvig D."/>
            <person name="Lalanne C."/>
            <person name="Gautier V."/>
            <person name="Ament-Velasquez S.L."/>
            <person name="Kruys A."/>
            <person name="Hutchinson M.I."/>
            <person name="Powell A.J."/>
            <person name="Barry K."/>
            <person name="Miller A.N."/>
            <person name="Grigoriev I.V."/>
            <person name="Debuchy R."/>
            <person name="Gladieux P."/>
            <person name="Thoren M.H."/>
            <person name="Johannesson H."/>
        </authorList>
    </citation>
    <scope>NUCLEOTIDE SEQUENCE</scope>
    <source>
        <strain evidence="10">SMH4131-1</strain>
    </source>
</reference>
<keyword evidence="6" id="KW-0732">Signal</keyword>
<keyword evidence="11" id="KW-1185">Reference proteome</keyword>
<evidence type="ECO:0000259" key="7">
    <source>
        <dbReference type="Pfam" id="PF00394"/>
    </source>
</evidence>
<dbReference type="CDD" id="cd13880">
    <property type="entry name" value="CuRO_2_MaLCC_like"/>
    <property type="match status" value="1"/>
</dbReference>
<evidence type="ECO:0000259" key="9">
    <source>
        <dbReference type="Pfam" id="PF07732"/>
    </source>
</evidence>
<dbReference type="InterPro" id="IPR001117">
    <property type="entry name" value="Cu-oxidase_2nd"/>
</dbReference>
<evidence type="ECO:0000256" key="4">
    <source>
        <dbReference type="ARBA" id="ARBA00023008"/>
    </source>
</evidence>
<keyword evidence="2" id="KW-0479">Metal-binding</keyword>
<dbReference type="InterPro" id="IPR011707">
    <property type="entry name" value="Cu-oxidase-like_N"/>
</dbReference>
<dbReference type="FunFam" id="2.60.40.420:FF:000021">
    <property type="entry name" value="Extracellular dihydrogeodin oxidase/laccase"/>
    <property type="match status" value="1"/>
</dbReference>
<keyword evidence="3" id="KW-0560">Oxidoreductase</keyword>
<proteinExistence type="inferred from homology"/>
<dbReference type="GO" id="GO:0016491">
    <property type="term" value="F:oxidoreductase activity"/>
    <property type="evidence" value="ECO:0007669"/>
    <property type="project" value="UniProtKB-KW"/>
</dbReference>
<reference evidence="10" key="1">
    <citation type="journal article" date="2023" name="Mol. Phylogenet. Evol.">
        <title>Genome-scale phylogeny and comparative genomics of the fungal order Sordariales.</title>
        <authorList>
            <person name="Hensen N."/>
            <person name="Bonometti L."/>
            <person name="Westerberg I."/>
            <person name="Brannstrom I.O."/>
            <person name="Guillou S."/>
            <person name="Cros-Aarteil S."/>
            <person name="Calhoun S."/>
            <person name="Haridas S."/>
            <person name="Kuo A."/>
            <person name="Mondo S."/>
            <person name="Pangilinan J."/>
            <person name="Riley R."/>
            <person name="LaButti K."/>
            <person name="Andreopoulos B."/>
            <person name="Lipzen A."/>
            <person name="Chen C."/>
            <person name="Yan M."/>
            <person name="Daum C."/>
            <person name="Ng V."/>
            <person name="Clum A."/>
            <person name="Steindorff A."/>
            <person name="Ohm R.A."/>
            <person name="Martin F."/>
            <person name="Silar P."/>
            <person name="Natvig D.O."/>
            <person name="Lalanne C."/>
            <person name="Gautier V."/>
            <person name="Ament-Velasquez S.L."/>
            <person name="Kruys A."/>
            <person name="Hutchinson M.I."/>
            <person name="Powell A.J."/>
            <person name="Barry K."/>
            <person name="Miller A.N."/>
            <person name="Grigoriev I.V."/>
            <person name="Debuchy R."/>
            <person name="Gladieux P."/>
            <person name="Hiltunen Thoren M."/>
            <person name="Johannesson H."/>
        </authorList>
    </citation>
    <scope>NUCLEOTIDE SEQUENCE</scope>
    <source>
        <strain evidence="10">SMH4131-1</strain>
    </source>
</reference>
<evidence type="ECO:0000313" key="10">
    <source>
        <dbReference type="EMBL" id="KAK3333014.1"/>
    </source>
</evidence>
<feature type="compositionally biased region" description="Basic and acidic residues" evidence="5">
    <location>
        <begin position="212"/>
        <end position="223"/>
    </location>
</feature>
<dbReference type="Pfam" id="PF00394">
    <property type="entry name" value="Cu-oxidase"/>
    <property type="match status" value="1"/>
</dbReference>
<dbReference type="AlphaFoldDB" id="A0AAE0IXI5"/>
<feature type="signal peptide" evidence="6">
    <location>
        <begin position="1"/>
        <end position="19"/>
    </location>
</feature>
<feature type="region of interest" description="Disordered" evidence="5">
    <location>
        <begin position="211"/>
        <end position="233"/>
    </location>
</feature>
<dbReference type="InterPro" id="IPR045087">
    <property type="entry name" value="Cu-oxidase_fam"/>
</dbReference>
<feature type="domain" description="Plastocyanin-like" evidence="8">
    <location>
        <begin position="436"/>
        <end position="555"/>
    </location>
</feature>
<evidence type="ECO:0000259" key="8">
    <source>
        <dbReference type="Pfam" id="PF07731"/>
    </source>
</evidence>
<protein>
    <submittedName>
        <fullName evidence="10">Multicopper oxidase</fullName>
    </submittedName>
</protein>
<keyword evidence="4" id="KW-0186">Copper</keyword>
<dbReference type="GO" id="GO:0005507">
    <property type="term" value="F:copper ion binding"/>
    <property type="evidence" value="ECO:0007669"/>
    <property type="project" value="InterPro"/>
</dbReference>
<dbReference type="InterPro" id="IPR011706">
    <property type="entry name" value="Cu-oxidase_C"/>
</dbReference>
<dbReference type="Gene3D" id="2.60.40.420">
    <property type="entry name" value="Cupredoxins - blue copper proteins"/>
    <property type="match status" value="3"/>
</dbReference>
<evidence type="ECO:0000256" key="3">
    <source>
        <dbReference type="ARBA" id="ARBA00023002"/>
    </source>
</evidence>
<gene>
    <name evidence="10" type="ORF">B0T19DRAFT_416950</name>
</gene>
<comment type="similarity">
    <text evidence="1">Belongs to the multicopper oxidase family.</text>
</comment>
<dbReference type="PANTHER" id="PTHR11709:SF502">
    <property type="entry name" value="MULTICOPPER OXIDASE"/>
    <property type="match status" value="1"/>
</dbReference>
<dbReference type="Proteomes" id="UP001286456">
    <property type="component" value="Unassembled WGS sequence"/>
</dbReference>
<sequence length="588" mass="64044">MHLSPLIIGALGLVPIAAAAPSSAPLDTRADCNFDNGANHACWQGTYNLNTNYYTDTPPSGGISEHWFNLSSLNMAPDGVSRPVLAINGSIPGPTIVANWGDTIIVHVTNNLPDQGTSIHFHGLRQKGTNDQDGVPSITQCPITPGKTKTYTFVAHQYGTSWYHSHYGVQAWDGVFGAIQINGPVSAPYDLDLGPLLLSGWTHRTSESIFEDSLKPTSPDHPENPINPDGVNTNNGLINGTNVYNGTGSRFQLNFTQGSSHRLRLINTAINTHFAVSVDNHTIQVIGADFVSIEPFTTDILYIGIGQRYDVIITANQSAIGGDFWFRAETQNICGSMDDISTGNVKAIVRYNTSTTKPGTEPATVGYDSGPNREQSCLDMSSIVKMSPSMKLDVPIDDAGTKSINESVSWSQAFDPTTNIITWQIKQTPYVSDWGNPTLKQITDPNAVFDPEQHIVELTGKDVWVHMLIETDAGTPHPIHLHGHDFLILSQGINAYNNASDVLNLTNPPRRDVAMLPGGHLYIAFLTDNPGAWLLHCHIGWHASQGFAMTLLERRDEIKPAQGVIESECKDWNEFARGHNVSQHDSGI</sequence>
<dbReference type="InterPro" id="IPR008972">
    <property type="entry name" value="Cupredoxin"/>
</dbReference>
<name>A0AAE0IXI5_9PEZI</name>
<evidence type="ECO:0000256" key="1">
    <source>
        <dbReference type="ARBA" id="ARBA00010609"/>
    </source>
</evidence>
<accession>A0AAE0IXI5</accession>
<dbReference type="Pfam" id="PF07732">
    <property type="entry name" value="Cu-oxidase_3"/>
    <property type="match status" value="1"/>
</dbReference>